<name>A0ABN9T263_9DINO</name>
<comment type="caution">
    <text evidence="1">The sequence shown here is derived from an EMBL/GenBank/DDBJ whole genome shotgun (WGS) entry which is preliminary data.</text>
</comment>
<evidence type="ECO:0000313" key="1">
    <source>
        <dbReference type="EMBL" id="CAK0839024.1"/>
    </source>
</evidence>
<evidence type="ECO:0008006" key="3">
    <source>
        <dbReference type="Google" id="ProtNLM"/>
    </source>
</evidence>
<evidence type="ECO:0000313" key="2">
    <source>
        <dbReference type="Proteomes" id="UP001189429"/>
    </source>
</evidence>
<organism evidence="1 2">
    <name type="scientific">Prorocentrum cordatum</name>
    <dbReference type="NCBI Taxonomy" id="2364126"/>
    <lineage>
        <taxon>Eukaryota</taxon>
        <taxon>Sar</taxon>
        <taxon>Alveolata</taxon>
        <taxon>Dinophyceae</taxon>
        <taxon>Prorocentrales</taxon>
        <taxon>Prorocentraceae</taxon>
        <taxon>Prorocentrum</taxon>
    </lineage>
</organism>
<keyword evidence="2" id="KW-1185">Reference proteome</keyword>
<dbReference type="EMBL" id="CAUYUJ010014263">
    <property type="protein sequence ID" value="CAK0839024.1"/>
    <property type="molecule type" value="Genomic_DNA"/>
</dbReference>
<feature type="non-terminal residue" evidence="1">
    <location>
        <position position="1"/>
    </location>
</feature>
<proteinExistence type="predicted"/>
<accession>A0ABN9T263</accession>
<reference evidence="1" key="1">
    <citation type="submission" date="2023-10" db="EMBL/GenBank/DDBJ databases">
        <authorList>
            <person name="Chen Y."/>
            <person name="Shah S."/>
            <person name="Dougan E. K."/>
            <person name="Thang M."/>
            <person name="Chan C."/>
        </authorList>
    </citation>
    <scope>NUCLEOTIDE SEQUENCE [LARGE SCALE GENOMIC DNA]</scope>
</reference>
<sequence length="205" mass="22382">DVLVFLKDKKCDEEVLQSTTKCQQREQAEHQASVVTARPRVENLRKEPKKQDLQLQKIKERREQLLKEEAGLLAAMQDTQKNFAAAEALYVRVHAVGINDVVKVTTAALDPSLHANAEAKAAMEVLAKLQQTVLGLKGAAEKAQGIDMGALSAENFEERAAEFKAAAEALRTAAPEAQEAAKRKLVCWVSACPALVCWVSCGLSF</sequence>
<dbReference type="Proteomes" id="UP001189429">
    <property type="component" value="Unassembled WGS sequence"/>
</dbReference>
<protein>
    <recommendedName>
        <fullName evidence="3">Tubulin-specific chaperone A</fullName>
    </recommendedName>
</protein>
<gene>
    <name evidence="1" type="ORF">PCOR1329_LOCUS34815</name>
</gene>